<dbReference type="SMART" id="SM00708">
    <property type="entry name" value="PhBP"/>
    <property type="match status" value="1"/>
</dbReference>
<proteinExistence type="inferred from homology"/>
<dbReference type="Gene3D" id="1.10.238.20">
    <property type="entry name" value="Pheromone/general odorant binding protein domain"/>
    <property type="match status" value="1"/>
</dbReference>
<dbReference type="PANTHER" id="PTHR11857">
    <property type="entry name" value="ODORANT BINDING PROTEIN-RELATED"/>
    <property type="match status" value="1"/>
</dbReference>
<dbReference type="Pfam" id="PF01395">
    <property type="entry name" value="PBP_GOBP"/>
    <property type="match status" value="1"/>
</dbReference>
<comment type="similarity">
    <text evidence="2">Belongs to the PBP/GOBP family.</text>
</comment>
<name>A0A1W7R7E2_AEDAL</name>
<accession>A0A1W7R7E2</accession>
<sequence>MARLLLVLVFILHGCLAEYSKYQLDAFKDIGDQCYRNLAIPDDSDLLERIQYHRNVTDDPLTKEFILCGQKLLGWQDSEGNFQNEVIIKFFSDRYDAEQVKEVIEQCTLPSGETLADRAYGFYQCYFKHKKYAI</sequence>
<feature type="signal peptide" evidence="5">
    <location>
        <begin position="1"/>
        <end position="17"/>
    </location>
</feature>
<reference evidence="6" key="1">
    <citation type="submission" date="2016-03" db="EMBL/GenBank/DDBJ databases">
        <title>RNAseq analyses of the sensorial organs of adult female Aedes albopictus.</title>
        <authorList>
            <person name="Fabrizio L."/>
            <person name="Ribeiro J.M."/>
            <person name="Arca B."/>
        </authorList>
    </citation>
    <scope>NUCLEOTIDE SEQUENCE</scope>
</reference>
<evidence type="ECO:0000313" key="6">
    <source>
        <dbReference type="EMBL" id="JAV47068.1"/>
    </source>
</evidence>
<comment type="subcellular location">
    <subcellularLocation>
        <location evidence="1">Secreted</location>
    </subcellularLocation>
</comment>
<dbReference type="PANTHER" id="PTHR11857:SF43">
    <property type="entry name" value="GEO07291P1-RELATED"/>
    <property type="match status" value="1"/>
</dbReference>
<evidence type="ECO:0000256" key="5">
    <source>
        <dbReference type="SAM" id="SignalP"/>
    </source>
</evidence>
<evidence type="ECO:0000256" key="2">
    <source>
        <dbReference type="ARBA" id="ARBA00008098"/>
    </source>
</evidence>
<keyword evidence="4 5" id="KW-0732">Signal</keyword>
<keyword evidence="3" id="KW-0964">Secreted</keyword>
<dbReference type="GO" id="GO:0005615">
    <property type="term" value="C:extracellular space"/>
    <property type="evidence" value="ECO:0007669"/>
    <property type="project" value="TreeGrafter"/>
</dbReference>
<evidence type="ECO:0000256" key="1">
    <source>
        <dbReference type="ARBA" id="ARBA00004613"/>
    </source>
</evidence>
<evidence type="ECO:0000256" key="4">
    <source>
        <dbReference type="ARBA" id="ARBA00022729"/>
    </source>
</evidence>
<dbReference type="CDD" id="cd23992">
    <property type="entry name" value="PBP_GOBP"/>
    <property type="match status" value="1"/>
</dbReference>
<protein>
    <submittedName>
        <fullName evidence="6">Putative odorant-binding protein 56a</fullName>
    </submittedName>
</protein>
<dbReference type="InterPro" id="IPR036728">
    <property type="entry name" value="PBP_GOBP_sf"/>
</dbReference>
<dbReference type="AlphaFoldDB" id="A0A1W7R7E2"/>
<dbReference type="InterPro" id="IPR006170">
    <property type="entry name" value="PBP/GOBP"/>
</dbReference>
<dbReference type="VEuPathDB" id="VectorBase:AALFPA_041499"/>
<dbReference type="GO" id="GO:0005549">
    <property type="term" value="F:odorant binding"/>
    <property type="evidence" value="ECO:0007669"/>
    <property type="project" value="InterPro"/>
</dbReference>
<dbReference type="VEuPathDB" id="VectorBase:AALC636_016859"/>
<dbReference type="EMBL" id="GEHC01000577">
    <property type="protein sequence ID" value="JAV47068.1"/>
    <property type="molecule type" value="Transcribed_RNA"/>
</dbReference>
<dbReference type="VEuPathDB" id="VectorBase:AALF008470"/>
<feature type="chain" id="PRO_5013048992" evidence="5">
    <location>
        <begin position="18"/>
        <end position="134"/>
    </location>
</feature>
<dbReference type="SUPFAM" id="SSF47565">
    <property type="entry name" value="Insect pheromone/odorant-binding proteins"/>
    <property type="match status" value="1"/>
</dbReference>
<organism evidence="6">
    <name type="scientific">Aedes albopictus</name>
    <name type="common">Asian tiger mosquito</name>
    <name type="synonym">Stegomyia albopicta</name>
    <dbReference type="NCBI Taxonomy" id="7160"/>
    <lineage>
        <taxon>Eukaryota</taxon>
        <taxon>Metazoa</taxon>
        <taxon>Ecdysozoa</taxon>
        <taxon>Arthropoda</taxon>
        <taxon>Hexapoda</taxon>
        <taxon>Insecta</taxon>
        <taxon>Pterygota</taxon>
        <taxon>Neoptera</taxon>
        <taxon>Endopterygota</taxon>
        <taxon>Diptera</taxon>
        <taxon>Nematocera</taxon>
        <taxon>Culicoidea</taxon>
        <taxon>Culicidae</taxon>
        <taxon>Culicinae</taxon>
        <taxon>Aedini</taxon>
        <taxon>Aedes</taxon>
        <taxon>Stegomyia</taxon>
    </lineage>
</organism>
<dbReference type="GO" id="GO:0007608">
    <property type="term" value="P:sensory perception of smell"/>
    <property type="evidence" value="ECO:0007669"/>
    <property type="project" value="TreeGrafter"/>
</dbReference>
<evidence type="ECO:0000256" key="3">
    <source>
        <dbReference type="ARBA" id="ARBA00022525"/>
    </source>
</evidence>